<organism evidence="16 17">
    <name type="scientific">Senna tora</name>
    <dbReference type="NCBI Taxonomy" id="362788"/>
    <lineage>
        <taxon>Eukaryota</taxon>
        <taxon>Viridiplantae</taxon>
        <taxon>Streptophyta</taxon>
        <taxon>Embryophyta</taxon>
        <taxon>Tracheophyta</taxon>
        <taxon>Spermatophyta</taxon>
        <taxon>Magnoliopsida</taxon>
        <taxon>eudicotyledons</taxon>
        <taxon>Gunneridae</taxon>
        <taxon>Pentapetalae</taxon>
        <taxon>rosids</taxon>
        <taxon>fabids</taxon>
        <taxon>Fabales</taxon>
        <taxon>Fabaceae</taxon>
        <taxon>Caesalpinioideae</taxon>
        <taxon>Cassia clade</taxon>
        <taxon>Senna</taxon>
    </lineage>
</organism>
<dbReference type="PANTHER" id="PTHR48063">
    <property type="entry name" value="LRR RECEPTOR-LIKE KINASE"/>
    <property type="match status" value="1"/>
</dbReference>
<dbReference type="InterPro" id="IPR013210">
    <property type="entry name" value="LRR_N_plant-typ"/>
</dbReference>
<evidence type="ECO:0000256" key="5">
    <source>
        <dbReference type="ARBA" id="ARBA00022692"/>
    </source>
</evidence>
<evidence type="ECO:0000313" key="16">
    <source>
        <dbReference type="EMBL" id="KAF7813000.1"/>
    </source>
</evidence>
<dbReference type="GO" id="GO:0005886">
    <property type="term" value="C:plasma membrane"/>
    <property type="evidence" value="ECO:0007669"/>
    <property type="project" value="UniProtKB-SubCell"/>
</dbReference>
<comment type="caution">
    <text evidence="16">The sequence shown here is derived from an EMBL/GenBank/DDBJ whole genome shotgun (WGS) entry which is preliminary data.</text>
</comment>
<dbReference type="FunFam" id="3.80.10.10:FF:000275">
    <property type="entry name" value="Leucine-rich repeat receptor-like protein kinase"/>
    <property type="match status" value="1"/>
</dbReference>
<dbReference type="Gene3D" id="3.80.10.10">
    <property type="entry name" value="Ribonuclease Inhibitor"/>
    <property type="match status" value="3"/>
</dbReference>
<dbReference type="Proteomes" id="UP000634136">
    <property type="component" value="Unassembled WGS sequence"/>
</dbReference>
<evidence type="ECO:0000256" key="9">
    <source>
        <dbReference type="ARBA" id="ARBA00023136"/>
    </source>
</evidence>
<name>A0A834T1N6_9FABA</name>
<gene>
    <name evidence="16" type="ORF">G2W53_033976</name>
</gene>
<evidence type="ECO:0000256" key="4">
    <source>
        <dbReference type="ARBA" id="ARBA00022614"/>
    </source>
</evidence>
<evidence type="ECO:0000313" key="17">
    <source>
        <dbReference type="Proteomes" id="UP000634136"/>
    </source>
</evidence>
<dbReference type="SUPFAM" id="SSF52058">
    <property type="entry name" value="L domain-like"/>
    <property type="match status" value="3"/>
</dbReference>
<dbReference type="InterPro" id="IPR003591">
    <property type="entry name" value="Leu-rich_rpt_typical-subtyp"/>
</dbReference>
<dbReference type="PROSITE" id="PS51450">
    <property type="entry name" value="LRR"/>
    <property type="match status" value="1"/>
</dbReference>
<keyword evidence="3" id="KW-1003">Cell membrane</keyword>
<dbReference type="InterPro" id="IPR046956">
    <property type="entry name" value="RLP23-like"/>
</dbReference>
<sequence length="1048" mass="119104">MKMMSLSFLKFLQLAVIVLQLGLLASTSWGATSADVRCIESERQALLQFKAGLVDTFDYLSSWDTDEEDKRDCCEWKGLSCNNQTGHVQQLDLYGLWLQGKISSSLMELHDLMSLNLSHNSFKDSQIPEFFGSLRNLRYLSLYGCGFKGNIPSQLGSLSQLRYLDLGYNNLEGSIPYQLGNLSNLQLLYLRRNNFVGAIPHQLGNLSKLQELYLADIVSLKTDKENGVGGEWLSSLTSLTHLSLRNISDLKYSHKWLQMIGKLPNLQELYLSYNNLSDHYILSLTPLEFNSSNSLSVFDLDGNSFTSSVIFYWLLNSIGNQCTLHTLSLSKNHLSEDLSTILQSFYGCLKYSLQKLDLSENQITGTLYSNLSTFVSLRILYLGNNWLNGTIPRDLQFSSQLVTLDISYNTLKGVLTESHFANMPNLKNLDISNNSLALRFNHNWIPPFQLKSIYVRSCKLDPSFPKWLKTQNNLTSLDMSDVGIVDMVPEWFWINTLIPKLLKLDVSYNNLWGTIPNYPVKFTYFPIISLASNHFEGPIPQFLRNTSDLNLSKNKFSDSHMFICGKSAAKTLGILDLSNNLLSGQLPDCWSHFKSLVYLDLSGNNFSGTIPTSIGSLRSLKVMILRNNSFIGKLPFHLKSCSNLMMLDVGENRLSGPIPSWIGIELQKLKILSLRNNQFSRSLSLHLCNMTSIQFLDLSLNNLNGKILKCFDNFTAMLPESFSSYSESNSFSIYTYGMEYGVAYDLNAFLTWKEIGLLRLLEFLDLSRNHFFGPIPSTLTQIDRLAMLDLSHNNLSGKIPIGTQLQSFNASSYEENLNLCGKPLEKKCPEEEKSHKHQAKFEEDKDSLFSKGFYWSMALGFITGFWGVFGTIIFNRSWRHAHFRFLSNVADTIYVNMIINATKCKRWLKGEIFLNISKFRLGINVAADRSCDMAALRMIKLDNMLIRDANHNGVTSFSSICLKKITRVPQHRQSFVLIWLCNKITKRLEVIPLLSKDTKSLSAIYRVPVPLAYKLVMVIVACFVQSFKPCVPYRRHHYEKGVLLLQIS</sequence>
<dbReference type="PRINTS" id="PR00019">
    <property type="entry name" value="LEURICHRPT"/>
</dbReference>
<evidence type="ECO:0000256" key="13">
    <source>
        <dbReference type="SAM" id="SignalP"/>
    </source>
</evidence>
<feature type="transmembrane region" description="Helical" evidence="12">
    <location>
        <begin position="853"/>
        <end position="874"/>
    </location>
</feature>
<keyword evidence="17" id="KW-1185">Reference proteome</keyword>
<keyword evidence="9 12" id="KW-0472">Membrane</keyword>
<feature type="domain" description="Disease resistance R13L4/SHOC-2-like LRR" evidence="15">
    <location>
        <begin position="104"/>
        <end position="383"/>
    </location>
</feature>
<keyword evidence="8 12" id="KW-1133">Transmembrane helix</keyword>
<keyword evidence="4" id="KW-0433">Leucine-rich repeat</keyword>
<dbReference type="InterPro" id="IPR032675">
    <property type="entry name" value="LRR_dom_sf"/>
</dbReference>
<feature type="domain" description="Leucine-rich repeat-containing N-terminal plant-type" evidence="14">
    <location>
        <begin position="40"/>
        <end position="82"/>
    </location>
</feature>
<evidence type="ECO:0000256" key="11">
    <source>
        <dbReference type="ARBA" id="ARBA00023180"/>
    </source>
</evidence>
<evidence type="ECO:0000256" key="7">
    <source>
        <dbReference type="ARBA" id="ARBA00022737"/>
    </source>
</evidence>
<evidence type="ECO:0000256" key="1">
    <source>
        <dbReference type="ARBA" id="ARBA00004251"/>
    </source>
</evidence>
<comment type="similarity">
    <text evidence="2">Belongs to the RLP family.</text>
</comment>
<dbReference type="OrthoDB" id="1937783at2759"/>
<dbReference type="InterPro" id="IPR001611">
    <property type="entry name" value="Leu-rich_rpt"/>
</dbReference>
<dbReference type="Pfam" id="PF00560">
    <property type="entry name" value="LRR_1"/>
    <property type="match status" value="4"/>
</dbReference>
<dbReference type="EMBL" id="JAAIUW010000010">
    <property type="protein sequence ID" value="KAF7813000.1"/>
    <property type="molecule type" value="Genomic_DNA"/>
</dbReference>
<feature type="signal peptide" evidence="13">
    <location>
        <begin position="1"/>
        <end position="30"/>
    </location>
</feature>
<evidence type="ECO:0000256" key="8">
    <source>
        <dbReference type="ARBA" id="ARBA00022989"/>
    </source>
</evidence>
<dbReference type="PANTHER" id="PTHR48063:SF98">
    <property type="entry name" value="LRR RECEPTOR-LIKE SERINE_THREONINE-PROTEIN KINASE FLS2"/>
    <property type="match status" value="1"/>
</dbReference>
<keyword evidence="10 16" id="KW-0675">Receptor</keyword>
<dbReference type="AlphaFoldDB" id="A0A834T1N6"/>
<evidence type="ECO:0000259" key="14">
    <source>
        <dbReference type="Pfam" id="PF08263"/>
    </source>
</evidence>
<evidence type="ECO:0000256" key="10">
    <source>
        <dbReference type="ARBA" id="ARBA00023170"/>
    </source>
</evidence>
<evidence type="ECO:0000256" key="2">
    <source>
        <dbReference type="ARBA" id="ARBA00009592"/>
    </source>
</evidence>
<dbReference type="InterPro" id="IPR055414">
    <property type="entry name" value="LRR_R13L4/SHOC2-like"/>
</dbReference>
<dbReference type="SMART" id="SM00369">
    <property type="entry name" value="LRR_TYP"/>
    <property type="match status" value="8"/>
</dbReference>
<keyword evidence="6 13" id="KW-0732">Signal</keyword>
<keyword evidence="11" id="KW-0325">Glycoprotein</keyword>
<comment type="subcellular location">
    <subcellularLocation>
        <location evidence="1">Cell membrane</location>
        <topology evidence="1">Single-pass type I membrane protein</topology>
    </subcellularLocation>
</comment>
<dbReference type="Pfam" id="PF23598">
    <property type="entry name" value="LRR_14"/>
    <property type="match status" value="1"/>
</dbReference>
<accession>A0A834T1N6</accession>
<dbReference type="Pfam" id="PF08263">
    <property type="entry name" value="LRRNT_2"/>
    <property type="match status" value="1"/>
</dbReference>
<proteinExistence type="inferred from homology"/>
<evidence type="ECO:0000256" key="6">
    <source>
        <dbReference type="ARBA" id="ARBA00022729"/>
    </source>
</evidence>
<keyword evidence="7" id="KW-0677">Repeat</keyword>
<keyword evidence="5 12" id="KW-0812">Transmembrane</keyword>
<feature type="chain" id="PRO_5032464765" evidence="13">
    <location>
        <begin position="31"/>
        <end position="1048"/>
    </location>
</feature>
<reference evidence="16" key="1">
    <citation type="submission" date="2020-09" db="EMBL/GenBank/DDBJ databases">
        <title>Genome-Enabled Discovery of Anthraquinone Biosynthesis in Senna tora.</title>
        <authorList>
            <person name="Kang S.-H."/>
            <person name="Pandey R.P."/>
            <person name="Lee C.-M."/>
            <person name="Sim J.-S."/>
            <person name="Jeong J.-T."/>
            <person name="Choi B.-S."/>
            <person name="Jung M."/>
            <person name="Ginzburg D."/>
            <person name="Zhao K."/>
            <person name="Won S.Y."/>
            <person name="Oh T.-J."/>
            <person name="Yu Y."/>
            <person name="Kim N.-H."/>
            <person name="Lee O.R."/>
            <person name="Lee T.-H."/>
            <person name="Bashyal P."/>
            <person name="Kim T.-S."/>
            <person name="Lee W.-H."/>
            <person name="Kawkins C."/>
            <person name="Kim C.-K."/>
            <person name="Kim J.S."/>
            <person name="Ahn B.O."/>
            <person name="Rhee S.Y."/>
            <person name="Sohng J.K."/>
        </authorList>
    </citation>
    <scope>NUCLEOTIDE SEQUENCE</scope>
    <source>
        <tissue evidence="16">Leaf</tissue>
    </source>
</reference>
<evidence type="ECO:0000259" key="15">
    <source>
        <dbReference type="Pfam" id="PF23598"/>
    </source>
</evidence>
<dbReference type="FunFam" id="3.80.10.10:FF:000356">
    <property type="entry name" value="LRR receptor-like serine/threonine-protein kinase"/>
    <property type="match status" value="1"/>
</dbReference>
<protein>
    <submittedName>
        <fullName evidence="16">Receptor-like protein EIX2 isoform X1</fullName>
    </submittedName>
</protein>
<evidence type="ECO:0000256" key="12">
    <source>
        <dbReference type="SAM" id="Phobius"/>
    </source>
</evidence>
<evidence type="ECO:0000256" key="3">
    <source>
        <dbReference type="ARBA" id="ARBA00022475"/>
    </source>
</evidence>